<dbReference type="GO" id="GO:0043175">
    <property type="term" value="F:RNA polymerase core enzyme binding"/>
    <property type="evidence" value="ECO:0007669"/>
    <property type="project" value="UniProtKB-UniRule"/>
</dbReference>
<gene>
    <name evidence="15" type="ORF">N7532_000487</name>
</gene>
<keyword evidence="4 12" id="KW-0863">Zinc-finger</keyword>
<comment type="caution">
    <text evidence="15">The sequence shown here is derived from an EMBL/GenBank/DDBJ whole genome shotgun (WGS) entry which is preliminary data.</text>
</comment>
<proteinExistence type="inferred from homology"/>
<dbReference type="OrthoDB" id="2590500at2759"/>
<name>A0A9W9KNW9_9EURO</name>
<dbReference type="AlphaFoldDB" id="A0A9W9KNW9"/>
<keyword evidence="5 12" id="KW-0378">Hydrolase</keyword>
<dbReference type="GO" id="GO:0008420">
    <property type="term" value="F:RNA polymerase II CTD heptapeptide repeat phosphatase activity"/>
    <property type="evidence" value="ECO:0007669"/>
    <property type="project" value="UniProtKB-UniRule"/>
</dbReference>
<comment type="catalytic activity">
    <reaction evidence="10 12">
        <text>O-phospho-L-threonyl-[protein] + H2O = L-threonyl-[protein] + phosphate</text>
        <dbReference type="Rhea" id="RHEA:47004"/>
        <dbReference type="Rhea" id="RHEA-COMP:11060"/>
        <dbReference type="Rhea" id="RHEA-COMP:11605"/>
        <dbReference type="ChEBI" id="CHEBI:15377"/>
        <dbReference type="ChEBI" id="CHEBI:30013"/>
        <dbReference type="ChEBI" id="CHEBI:43474"/>
        <dbReference type="ChEBI" id="CHEBI:61977"/>
        <dbReference type="EC" id="3.1.3.16"/>
    </reaction>
</comment>
<comment type="subcellular location">
    <subcellularLocation>
        <location evidence="1 12">Nucleus</location>
    </subcellularLocation>
</comment>
<evidence type="ECO:0000256" key="6">
    <source>
        <dbReference type="ARBA" id="ARBA00022833"/>
    </source>
</evidence>
<dbReference type="Pfam" id="PF04181">
    <property type="entry name" value="RPAP2_Rtr1"/>
    <property type="match status" value="1"/>
</dbReference>
<dbReference type="RefSeq" id="XP_056480215.1">
    <property type="nucleotide sequence ID" value="XM_056612991.1"/>
</dbReference>
<dbReference type="PANTHER" id="PTHR14732:SF0">
    <property type="entry name" value="RNA POLYMERASE II SUBUNIT B1 CTD PHOSPHATASE RPAP2-RELATED"/>
    <property type="match status" value="1"/>
</dbReference>
<dbReference type="Gene3D" id="1.25.40.820">
    <property type="match status" value="1"/>
</dbReference>
<dbReference type="Proteomes" id="UP001149074">
    <property type="component" value="Unassembled WGS sequence"/>
</dbReference>
<evidence type="ECO:0000256" key="11">
    <source>
        <dbReference type="PROSITE-ProRule" id="PRU00812"/>
    </source>
</evidence>
<evidence type="ECO:0000313" key="16">
    <source>
        <dbReference type="Proteomes" id="UP001149074"/>
    </source>
</evidence>
<comment type="catalytic activity">
    <reaction evidence="9 12">
        <text>O-phospho-L-seryl-[protein] + H2O = L-seryl-[protein] + phosphate</text>
        <dbReference type="Rhea" id="RHEA:20629"/>
        <dbReference type="Rhea" id="RHEA-COMP:9863"/>
        <dbReference type="Rhea" id="RHEA-COMP:11604"/>
        <dbReference type="ChEBI" id="CHEBI:15377"/>
        <dbReference type="ChEBI" id="CHEBI:29999"/>
        <dbReference type="ChEBI" id="CHEBI:43474"/>
        <dbReference type="ChEBI" id="CHEBI:83421"/>
        <dbReference type="EC" id="3.1.3.16"/>
    </reaction>
</comment>
<evidence type="ECO:0000256" key="5">
    <source>
        <dbReference type="ARBA" id="ARBA00022801"/>
    </source>
</evidence>
<dbReference type="InterPro" id="IPR038534">
    <property type="entry name" value="Rtr1/RPAP2_sf"/>
</dbReference>
<keyword evidence="7 12" id="KW-0904">Protein phosphatase</keyword>
<evidence type="ECO:0000256" key="3">
    <source>
        <dbReference type="ARBA" id="ARBA00022723"/>
    </source>
</evidence>
<sequence>MILVFDQSEQLDSMASGQGPSQNSALRTSLPSAFAAVNAEQSSLYAPPSQEEQERYLQARPGATPQHLGIALQHAHQIQTQKEAEDMILDRIIDLLAIPASPSADPAAPSTEEEQIFRSAMKSFRPGDFDNLITERNYEDLCGYGLCPRKNRKEANAKGETFHFKYGPKGSGPGGRGRSMEIVPREKLEKWCSDECAERALFIRVQLSEQPVWERRAEATRAIKIELLEESWARKEKHKAKAGSSTSASAPDKVSQADVTTSLENLTIQDTGRSQELAMERGDTALSHQQGRVDIQIKEKEQGPDSVARAPELRPEDAYGGSVEGYIPQERQKQPSDNQDGQDMLDQL</sequence>
<organism evidence="15 16">
    <name type="scientific">Penicillium argentinense</name>
    <dbReference type="NCBI Taxonomy" id="1131581"/>
    <lineage>
        <taxon>Eukaryota</taxon>
        <taxon>Fungi</taxon>
        <taxon>Dikarya</taxon>
        <taxon>Ascomycota</taxon>
        <taxon>Pezizomycotina</taxon>
        <taxon>Eurotiomycetes</taxon>
        <taxon>Eurotiomycetidae</taxon>
        <taxon>Eurotiales</taxon>
        <taxon>Aspergillaceae</taxon>
        <taxon>Penicillium</taxon>
    </lineage>
</organism>
<dbReference type="GO" id="GO:0005737">
    <property type="term" value="C:cytoplasm"/>
    <property type="evidence" value="ECO:0007669"/>
    <property type="project" value="TreeGrafter"/>
</dbReference>
<keyword evidence="8 12" id="KW-0539">Nucleus</keyword>
<dbReference type="GeneID" id="81351970"/>
<evidence type="ECO:0000256" key="8">
    <source>
        <dbReference type="ARBA" id="ARBA00023242"/>
    </source>
</evidence>
<keyword evidence="16" id="KW-1185">Reference proteome</keyword>
<evidence type="ECO:0000256" key="12">
    <source>
        <dbReference type="RuleBase" id="RU367080"/>
    </source>
</evidence>
<evidence type="ECO:0000256" key="13">
    <source>
        <dbReference type="SAM" id="MobiDB-lite"/>
    </source>
</evidence>
<evidence type="ECO:0000256" key="9">
    <source>
        <dbReference type="ARBA" id="ARBA00047761"/>
    </source>
</evidence>
<dbReference type="EMBL" id="JAPQKI010000001">
    <property type="protein sequence ID" value="KAJ5112442.1"/>
    <property type="molecule type" value="Genomic_DNA"/>
</dbReference>
<dbReference type="InterPro" id="IPR007308">
    <property type="entry name" value="Rtr1/RPAP2_dom"/>
</dbReference>
<comment type="similarity">
    <text evidence="2 11 12">Belongs to the RPAP2 family.</text>
</comment>
<keyword evidence="3 12" id="KW-0479">Metal-binding</keyword>
<dbReference type="InterPro" id="IPR039693">
    <property type="entry name" value="Rtr1/RPAP2"/>
</dbReference>
<keyword evidence="6 12" id="KW-0862">Zinc</keyword>
<reference evidence="15" key="2">
    <citation type="journal article" date="2023" name="IMA Fungus">
        <title>Comparative genomic study of the Penicillium genus elucidates a diverse pangenome and 15 lateral gene transfer events.</title>
        <authorList>
            <person name="Petersen C."/>
            <person name="Sorensen T."/>
            <person name="Nielsen M.R."/>
            <person name="Sondergaard T.E."/>
            <person name="Sorensen J.L."/>
            <person name="Fitzpatrick D.A."/>
            <person name="Frisvad J.C."/>
            <person name="Nielsen K.L."/>
        </authorList>
    </citation>
    <scope>NUCLEOTIDE SEQUENCE</scope>
    <source>
        <strain evidence="15">IBT 30761</strain>
    </source>
</reference>
<evidence type="ECO:0000256" key="4">
    <source>
        <dbReference type="ARBA" id="ARBA00022771"/>
    </source>
</evidence>
<dbReference type="PANTHER" id="PTHR14732">
    <property type="entry name" value="RNA POLYMERASE II SUBUNIT B1 CTD PHOSPHATASE RPAP2-RELATED"/>
    <property type="match status" value="1"/>
</dbReference>
<accession>A0A9W9KNW9</accession>
<feature type="compositionally biased region" description="Polar residues" evidence="13">
    <location>
        <begin position="257"/>
        <end position="274"/>
    </location>
</feature>
<evidence type="ECO:0000259" key="14">
    <source>
        <dbReference type="PROSITE" id="PS51479"/>
    </source>
</evidence>
<evidence type="ECO:0000256" key="10">
    <source>
        <dbReference type="ARBA" id="ARBA00048336"/>
    </source>
</evidence>
<feature type="domain" description="RTR1-type" evidence="14">
    <location>
        <begin position="119"/>
        <end position="216"/>
    </location>
</feature>
<evidence type="ECO:0000256" key="7">
    <source>
        <dbReference type="ARBA" id="ARBA00022912"/>
    </source>
</evidence>
<dbReference type="EC" id="3.1.3.16" evidence="12"/>
<dbReference type="PROSITE" id="PS51479">
    <property type="entry name" value="ZF_RTR1"/>
    <property type="match status" value="1"/>
</dbReference>
<evidence type="ECO:0000256" key="2">
    <source>
        <dbReference type="ARBA" id="ARBA00005676"/>
    </source>
</evidence>
<evidence type="ECO:0000256" key="1">
    <source>
        <dbReference type="ARBA" id="ARBA00004123"/>
    </source>
</evidence>
<protein>
    <recommendedName>
        <fullName evidence="12">RNA polymerase II subunit B1 CTD phosphatase RPAP2 homolog</fullName>
        <ecNumber evidence="12">3.1.3.16</ecNumber>
    </recommendedName>
</protein>
<dbReference type="GO" id="GO:0008270">
    <property type="term" value="F:zinc ion binding"/>
    <property type="evidence" value="ECO:0007669"/>
    <property type="project" value="UniProtKB-KW"/>
</dbReference>
<reference evidence="15" key="1">
    <citation type="submission" date="2022-11" db="EMBL/GenBank/DDBJ databases">
        <authorList>
            <person name="Petersen C."/>
        </authorList>
    </citation>
    <scope>NUCLEOTIDE SEQUENCE</scope>
    <source>
        <strain evidence="15">IBT 30761</strain>
    </source>
</reference>
<comment type="function">
    <text evidence="12">Putative RNA polymerase II subunit B1 C-terminal domain (CTD) phosphatase involved in RNA polymerase II transcription regulation.</text>
</comment>
<evidence type="ECO:0000313" key="15">
    <source>
        <dbReference type="EMBL" id="KAJ5112442.1"/>
    </source>
</evidence>
<dbReference type="GO" id="GO:0005634">
    <property type="term" value="C:nucleus"/>
    <property type="evidence" value="ECO:0007669"/>
    <property type="project" value="UniProtKB-SubCell"/>
</dbReference>
<feature type="region of interest" description="Disordered" evidence="13">
    <location>
        <begin position="238"/>
        <end position="348"/>
    </location>
</feature>